<sequence length="201" mass="21791">MASILTAPQAKAALTAIGFDNAGRSLAVAVEGFQRGWNLGSALKVDGVVGEHTSDALRLSLKRHTVGRSTMSAHFSFVEFRCKDGGAFPECRRIWMLRAHVRRLEAYRASVGVPVRIVSGCRCKRYNAKVGGATHSQHQFGCASDVQPLRTVQQRRQAKLFAGLGFKQSNQKVVHVDSRDLGGHDLTGGTPSAPTTWVYAT</sequence>
<protein>
    <recommendedName>
        <fullName evidence="1">Peptidase M15A C-terminal domain-containing protein</fullName>
    </recommendedName>
</protein>
<keyword evidence="3" id="KW-1185">Reference proteome</keyword>
<reference evidence="3" key="1">
    <citation type="journal article" date="2019" name="Int. J. Syst. Evol. Microbiol.">
        <title>The Global Catalogue of Microorganisms (GCM) 10K type strain sequencing project: providing services to taxonomists for standard genome sequencing and annotation.</title>
        <authorList>
            <consortium name="The Broad Institute Genomics Platform"/>
            <consortium name="The Broad Institute Genome Sequencing Center for Infectious Disease"/>
            <person name="Wu L."/>
            <person name="Ma J."/>
        </authorList>
    </citation>
    <scope>NUCLEOTIDE SEQUENCE [LARGE SCALE GENOMIC DNA]</scope>
    <source>
        <strain evidence="3">NBRC 108730</strain>
    </source>
</reference>
<dbReference type="Gene3D" id="3.30.1380.10">
    <property type="match status" value="1"/>
</dbReference>
<comment type="caution">
    <text evidence="2">The sequence shown here is derived from an EMBL/GenBank/DDBJ whole genome shotgun (WGS) entry which is preliminary data.</text>
</comment>
<feature type="domain" description="Peptidase M15A C-terminal" evidence="1">
    <location>
        <begin position="90"/>
        <end position="177"/>
    </location>
</feature>
<evidence type="ECO:0000313" key="3">
    <source>
        <dbReference type="Proteomes" id="UP001157017"/>
    </source>
</evidence>
<dbReference type="Pfam" id="PF08291">
    <property type="entry name" value="Peptidase_M15_3"/>
    <property type="match status" value="1"/>
</dbReference>
<proteinExistence type="predicted"/>
<organism evidence="2 3">
    <name type="scientific">Angustibacter aerolatus</name>
    <dbReference type="NCBI Taxonomy" id="1162965"/>
    <lineage>
        <taxon>Bacteria</taxon>
        <taxon>Bacillati</taxon>
        <taxon>Actinomycetota</taxon>
        <taxon>Actinomycetes</taxon>
        <taxon>Kineosporiales</taxon>
        <taxon>Kineosporiaceae</taxon>
    </lineage>
</organism>
<accession>A0ABQ6JMW0</accession>
<name>A0ABQ6JMW0_9ACTN</name>
<dbReference type="InterPro" id="IPR009045">
    <property type="entry name" value="Zn_M74/Hedgehog-like"/>
</dbReference>
<dbReference type="EMBL" id="BSUZ01000001">
    <property type="protein sequence ID" value="GMA88595.1"/>
    <property type="molecule type" value="Genomic_DNA"/>
</dbReference>
<dbReference type="Proteomes" id="UP001157017">
    <property type="component" value="Unassembled WGS sequence"/>
</dbReference>
<evidence type="ECO:0000313" key="2">
    <source>
        <dbReference type="EMBL" id="GMA88595.1"/>
    </source>
</evidence>
<dbReference type="SUPFAM" id="SSF55166">
    <property type="entry name" value="Hedgehog/DD-peptidase"/>
    <property type="match status" value="1"/>
</dbReference>
<dbReference type="InterPro" id="IPR013230">
    <property type="entry name" value="Peptidase_M15A_C"/>
</dbReference>
<gene>
    <name evidence="2" type="ORF">GCM10025868_38450</name>
</gene>
<evidence type="ECO:0000259" key="1">
    <source>
        <dbReference type="Pfam" id="PF08291"/>
    </source>
</evidence>